<dbReference type="PANTHER" id="PTHR30308">
    <property type="entry name" value="TMRNA-BINDING COMPONENT OF TRANS-TRANSLATION TAGGING COMPLEX"/>
    <property type="match status" value="1"/>
</dbReference>
<dbReference type="RefSeq" id="WP_041067317.1">
    <property type="nucleotide sequence ID" value="NZ_AP012273.1"/>
</dbReference>
<name>A0A7U6GIW1_9GAMM</name>
<dbReference type="Gene3D" id="2.40.280.10">
    <property type="match status" value="1"/>
</dbReference>
<evidence type="ECO:0000313" key="5">
    <source>
        <dbReference type="EMBL" id="BAO44464.1"/>
    </source>
</evidence>
<dbReference type="InterPro" id="IPR020081">
    <property type="entry name" value="SsrA-bd_prot_CS"/>
</dbReference>
<keyword evidence="2 3" id="KW-0694">RNA-binding</keyword>
<organism evidence="5 6">
    <name type="scientific">Thiolapillus brandeum</name>
    <dbReference type="NCBI Taxonomy" id="1076588"/>
    <lineage>
        <taxon>Bacteria</taxon>
        <taxon>Pseudomonadati</taxon>
        <taxon>Pseudomonadota</taxon>
        <taxon>Gammaproteobacteria</taxon>
        <taxon>Chromatiales</taxon>
        <taxon>Sedimenticolaceae</taxon>
        <taxon>Thiolapillus</taxon>
    </lineage>
</organism>
<dbReference type="NCBIfam" id="NF003843">
    <property type="entry name" value="PRK05422.1"/>
    <property type="match status" value="1"/>
</dbReference>
<proteinExistence type="inferred from homology"/>
<dbReference type="OrthoDB" id="9805462at2"/>
<accession>A0A7U6GIW1</accession>
<dbReference type="InterPro" id="IPR023620">
    <property type="entry name" value="SmpB"/>
</dbReference>
<evidence type="ECO:0000256" key="4">
    <source>
        <dbReference type="SAM" id="MobiDB-lite"/>
    </source>
</evidence>
<evidence type="ECO:0000313" key="6">
    <source>
        <dbReference type="Proteomes" id="UP000031631"/>
    </source>
</evidence>
<dbReference type="HAMAP" id="MF_00023">
    <property type="entry name" value="SmpB"/>
    <property type="match status" value="1"/>
</dbReference>
<keyword evidence="1 3" id="KW-0963">Cytoplasm</keyword>
<dbReference type="PANTHER" id="PTHR30308:SF2">
    <property type="entry name" value="SSRA-BINDING PROTEIN"/>
    <property type="match status" value="1"/>
</dbReference>
<dbReference type="GO" id="GO:0003723">
    <property type="term" value="F:RNA binding"/>
    <property type="evidence" value="ECO:0007669"/>
    <property type="project" value="UniProtKB-UniRule"/>
</dbReference>
<dbReference type="GO" id="GO:0070930">
    <property type="term" value="P:trans-translation-dependent protein tagging"/>
    <property type="evidence" value="ECO:0007669"/>
    <property type="project" value="TreeGrafter"/>
</dbReference>
<protein>
    <recommendedName>
        <fullName evidence="3">SsrA-binding protein</fullName>
    </recommendedName>
    <alternativeName>
        <fullName evidence="3">Small protein B</fullName>
    </alternativeName>
</protein>
<dbReference type="EMBL" id="AP012273">
    <property type="protein sequence ID" value="BAO44464.1"/>
    <property type="molecule type" value="Genomic_DNA"/>
</dbReference>
<dbReference type="KEGG" id="tbn:TBH_C1545"/>
<dbReference type="CDD" id="cd09294">
    <property type="entry name" value="SmpB"/>
    <property type="match status" value="1"/>
</dbReference>
<dbReference type="Proteomes" id="UP000031631">
    <property type="component" value="Chromosome"/>
</dbReference>
<dbReference type="InterPro" id="IPR000037">
    <property type="entry name" value="SsrA-bd_prot"/>
</dbReference>
<evidence type="ECO:0000256" key="3">
    <source>
        <dbReference type="HAMAP-Rule" id="MF_00023"/>
    </source>
</evidence>
<dbReference type="GO" id="GO:0070929">
    <property type="term" value="P:trans-translation"/>
    <property type="evidence" value="ECO:0007669"/>
    <property type="project" value="UniProtKB-UniRule"/>
</dbReference>
<dbReference type="SUPFAM" id="SSF74982">
    <property type="entry name" value="Small protein B (SmpB)"/>
    <property type="match status" value="1"/>
</dbReference>
<evidence type="ECO:0000256" key="1">
    <source>
        <dbReference type="ARBA" id="ARBA00022490"/>
    </source>
</evidence>
<dbReference type="AlphaFoldDB" id="A0A7U6GIW1"/>
<feature type="compositionally biased region" description="Basic and acidic residues" evidence="4">
    <location>
        <begin position="139"/>
        <end position="159"/>
    </location>
</feature>
<comment type="subcellular location">
    <subcellularLocation>
        <location evidence="3">Cytoplasm</location>
    </subcellularLocation>
    <text evidence="3">The tmRNA-SmpB complex associates with stalled 70S ribosomes.</text>
</comment>
<evidence type="ECO:0000256" key="2">
    <source>
        <dbReference type="ARBA" id="ARBA00022884"/>
    </source>
</evidence>
<feature type="region of interest" description="Disordered" evidence="4">
    <location>
        <begin position="135"/>
        <end position="159"/>
    </location>
</feature>
<reference evidence="5 6" key="1">
    <citation type="journal article" date="2014" name="PLoS ONE">
        <title>Physiological and genomic features of a novel sulfur-oxidizing gammaproteobacterium belonging to a previously uncultivated symbiotic lineage isolated from a hydrothermal vent.</title>
        <authorList>
            <person name="Nunoura T."/>
            <person name="Takaki Y."/>
            <person name="Kazama H."/>
            <person name="Kakuta J."/>
            <person name="Shimamura S."/>
            <person name="Makita H."/>
            <person name="Hirai M."/>
            <person name="Miyazaki M."/>
            <person name="Takai K."/>
        </authorList>
    </citation>
    <scope>NUCLEOTIDE SEQUENCE [LARGE SCALE GENOMIC DNA]</scope>
    <source>
        <strain evidence="5 6">Hiromi1</strain>
    </source>
</reference>
<dbReference type="NCBIfam" id="TIGR00086">
    <property type="entry name" value="smpB"/>
    <property type="match status" value="1"/>
</dbReference>
<dbReference type="PROSITE" id="PS01317">
    <property type="entry name" value="SSRP"/>
    <property type="match status" value="1"/>
</dbReference>
<comment type="function">
    <text evidence="3">Required for rescue of stalled ribosomes mediated by trans-translation. Binds to transfer-messenger RNA (tmRNA), required for stable association of tmRNA with ribosomes. tmRNA and SmpB together mimic tRNA shape, replacing the anticodon stem-loop with SmpB. tmRNA is encoded by the ssrA gene; the 2 termini fold to resemble tRNA(Ala) and it encodes a 'tag peptide', a short internal open reading frame. During trans-translation Ala-aminoacylated tmRNA acts like a tRNA, entering the A-site of stalled ribosomes, displacing the stalled mRNA. The ribosome then switches to translate the ORF on the tmRNA; the nascent peptide is terminated with the 'tag peptide' encoded by the tmRNA and targeted for degradation. The ribosome is freed to recommence translation, which seems to be the essential function of trans-translation.</text>
</comment>
<keyword evidence="6" id="KW-1185">Reference proteome</keyword>
<dbReference type="Pfam" id="PF01668">
    <property type="entry name" value="SmpB"/>
    <property type="match status" value="1"/>
</dbReference>
<gene>
    <name evidence="3" type="primary">smpB</name>
    <name evidence="5" type="ORF">TBH_C1545</name>
</gene>
<sequence>MAKKPKNKGSKGNTITLNKSAGHDFFIEQRFEAGIALEGWEVKSLRENRVNLKEAYILIKDDELWLFGAHITPLPTASTHINPDPTRTRKLLMHRREIDMLRGQVERKGYTLVATAMYWKKGRAKLEIGLAKGKKQHDKRAVSKDRDWQREKQRLFKRG</sequence>
<comment type="similarity">
    <text evidence="3">Belongs to the SmpB family.</text>
</comment>
<dbReference type="GO" id="GO:0005829">
    <property type="term" value="C:cytosol"/>
    <property type="evidence" value="ECO:0007669"/>
    <property type="project" value="TreeGrafter"/>
</dbReference>